<dbReference type="Proteomes" id="UP000837857">
    <property type="component" value="Chromosome 29"/>
</dbReference>
<feature type="compositionally biased region" description="Basic residues" evidence="1">
    <location>
        <begin position="224"/>
        <end position="252"/>
    </location>
</feature>
<proteinExistence type="predicted"/>
<reference evidence="3" key="1">
    <citation type="submission" date="2022-03" db="EMBL/GenBank/DDBJ databases">
        <authorList>
            <person name="Martin H S."/>
        </authorList>
    </citation>
    <scope>NUCLEOTIDE SEQUENCE</scope>
</reference>
<dbReference type="Pfam" id="PF23055">
    <property type="entry name" value="DUF7041"/>
    <property type="match status" value="1"/>
</dbReference>
<dbReference type="PANTHER" id="PTHR33327">
    <property type="entry name" value="ENDONUCLEASE"/>
    <property type="match status" value="1"/>
</dbReference>
<feature type="domain" description="DUF7041" evidence="2">
    <location>
        <begin position="36"/>
        <end position="116"/>
    </location>
</feature>
<feature type="non-terminal residue" evidence="3">
    <location>
        <position position="252"/>
    </location>
</feature>
<evidence type="ECO:0000313" key="4">
    <source>
        <dbReference type="Proteomes" id="UP000837857"/>
    </source>
</evidence>
<evidence type="ECO:0000256" key="1">
    <source>
        <dbReference type="SAM" id="MobiDB-lite"/>
    </source>
</evidence>
<accession>A0ABN8ISB2</accession>
<evidence type="ECO:0000313" key="3">
    <source>
        <dbReference type="EMBL" id="CAH2062403.1"/>
    </source>
</evidence>
<protein>
    <recommendedName>
        <fullName evidence="2">DUF7041 domain-containing protein</fullName>
    </recommendedName>
</protein>
<gene>
    <name evidence="3" type="ORF">IPOD504_LOCUS11948</name>
</gene>
<dbReference type="EMBL" id="OW152841">
    <property type="protein sequence ID" value="CAH2062403.1"/>
    <property type="molecule type" value="Genomic_DNA"/>
</dbReference>
<dbReference type="PANTHER" id="PTHR33327:SF3">
    <property type="entry name" value="RNA-DIRECTED DNA POLYMERASE"/>
    <property type="match status" value="1"/>
</dbReference>
<feature type="region of interest" description="Disordered" evidence="1">
    <location>
        <begin position="222"/>
        <end position="252"/>
    </location>
</feature>
<dbReference type="InterPro" id="IPR055469">
    <property type="entry name" value="DUF7041"/>
</dbReference>
<name>A0ABN8ISB2_9NEOP</name>
<sequence length="252" mass="28616">MTTPGMNLPIMCASEKKLDSRQEDAMASITVSSRIAEFWADQPRLWFVQFEAVVASQKLSDAAKQNLVVTKLTKSAIQQVSDLLLMPPEERRYEALKEWLLQVFEESETRQFQKLLGEMELGSQKPSQLLRRMRDLARSKIPDPTLQIMWNSHLPAAVQAVLAVTEVKELDNLAVIAEKVIEAIRPAELSAVATSSSIPKDTAKSSDLAALHKLSVEVSELRRARQPYRGPRRRNSRRSRSRTRDACRHRRD</sequence>
<organism evidence="3 4">
    <name type="scientific">Iphiclides podalirius</name>
    <name type="common">scarce swallowtail</name>
    <dbReference type="NCBI Taxonomy" id="110791"/>
    <lineage>
        <taxon>Eukaryota</taxon>
        <taxon>Metazoa</taxon>
        <taxon>Ecdysozoa</taxon>
        <taxon>Arthropoda</taxon>
        <taxon>Hexapoda</taxon>
        <taxon>Insecta</taxon>
        <taxon>Pterygota</taxon>
        <taxon>Neoptera</taxon>
        <taxon>Endopterygota</taxon>
        <taxon>Lepidoptera</taxon>
        <taxon>Glossata</taxon>
        <taxon>Ditrysia</taxon>
        <taxon>Papilionoidea</taxon>
        <taxon>Papilionidae</taxon>
        <taxon>Papilioninae</taxon>
        <taxon>Iphiclides</taxon>
    </lineage>
</organism>
<keyword evidence="4" id="KW-1185">Reference proteome</keyword>
<evidence type="ECO:0000259" key="2">
    <source>
        <dbReference type="Pfam" id="PF23055"/>
    </source>
</evidence>